<dbReference type="SFLD" id="SFLDS00003">
    <property type="entry name" value="Haloacid_Dehalogenase"/>
    <property type="match status" value="1"/>
</dbReference>
<organism evidence="2 3">
    <name type="scientific">Flammeovirga pacifica</name>
    <dbReference type="NCBI Taxonomy" id="915059"/>
    <lineage>
        <taxon>Bacteria</taxon>
        <taxon>Pseudomonadati</taxon>
        <taxon>Bacteroidota</taxon>
        <taxon>Cytophagia</taxon>
        <taxon>Cytophagales</taxon>
        <taxon>Flammeovirgaceae</taxon>
        <taxon>Flammeovirga</taxon>
    </lineage>
</organism>
<dbReference type="CDD" id="cd07505">
    <property type="entry name" value="HAD_BPGM-like"/>
    <property type="match status" value="1"/>
</dbReference>
<dbReference type="OrthoDB" id="9797743at2"/>
<sequence length="196" mass="21947">MKKINIPPQIKGLIFDMDGTIADTMPTHYLAWKVVFDELGYNFTEKEFYELAGVTTVEILEKIASENGFSVDAHLYADKKENEYLKLVSKGDVKPIDPILDVAKEYFGKLPMAIGTGGNDELIEHTLTGIGAFHMFDVKVGYDQVENGKPNPETFLQCAIRMGVEPQYCMVFEDGAPGIEAARRAGMRVIDIREYI</sequence>
<dbReference type="PANTHER" id="PTHR43481">
    <property type="entry name" value="FRUCTOSE-1-PHOSPHATE PHOSPHATASE"/>
    <property type="match status" value="1"/>
</dbReference>
<accession>A0A1S1YXN5</accession>
<dbReference type="Pfam" id="PF13419">
    <property type="entry name" value="HAD_2"/>
    <property type="match status" value="1"/>
</dbReference>
<reference evidence="2 3" key="1">
    <citation type="journal article" date="2012" name="Int. J. Syst. Evol. Microbiol.">
        <title>Flammeovirga pacifica sp. nov., isolated from deep-sea sediment.</title>
        <authorList>
            <person name="Xu H."/>
            <person name="Fu Y."/>
            <person name="Yang N."/>
            <person name="Ding Z."/>
            <person name="Lai Q."/>
            <person name="Zeng R."/>
        </authorList>
    </citation>
    <scope>NUCLEOTIDE SEQUENCE [LARGE SCALE GENOMIC DNA]</scope>
    <source>
        <strain evidence="3">DSM 24597 / LMG 26175 / WPAGA1</strain>
    </source>
</reference>
<dbReference type="NCBIfam" id="TIGR01509">
    <property type="entry name" value="HAD-SF-IA-v3"/>
    <property type="match status" value="1"/>
</dbReference>
<dbReference type="Gene3D" id="3.40.50.1000">
    <property type="entry name" value="HAD superfamily/HAD-like"/>
    <property type="match status" value="1"/>
</dbReference>
<dbReference type="Proteomes" id="UP000179797">
    <property type="component" value="Unassembled WGS sequence"/>
</dbReference>
<dbReference type="PANTHER" id="PTHR43481:SF4">
    <property type="entry name" value="GLYCEROL-1-PHOSPHATE PHOSPHOHYDROLASE 1-RELATED"/>
    <property type="match status" value="1"/>
</dbReference>
<dbReference type="InterPro" id="IPR023214">
    <property type="entry name" value="HAD_sf"/>
</dbReference>
<dbReference type="SFLD" id="SFLDG01129">
    <property type="entry name" value="C1.5:_HAD__Beta-PGM__Phosphata"/>
    <property type="match status" value="1"/>
</dbReference>
<dbReference type="InterPro" id="IPR041492">
    <property type="entry name" value="HAD_2"/>
</dbReference>
<dbReference type="EMBL" id="JRYR02000001">
    <property type="protein sequence ID" value="OHX65750.1"/>
    <property type="molecule type" value="Genomic_DNA"/>
</dbReference>
<dbReference type="InterPro" id="IPR006439">
    <property type="entry name" value="HAD-SF_hydro_IA"/>
</dbReference>
<dbReference type="InterPro" id="IPR036412">
    <property type="entry name" value="HAD-like_sf"/>
</dbReference>
<protein>
    <recommendedName>
        <fullName evidence="4">Phosphatase</fullName>
    </recommendedName>
</protein>
<gene>
    <name evidence="2" type="ORF">NH26_04990</name>
</gene>
<evidence type="ECO:0000313" key="2">
    <source>
        <dbReference type="EMBL" id="OHX65750.1"/>
    </source>
</evidence>
<dbReference type="InterPro" id="IPR023198">
    <property type="entry name" value="PGP-like_dom2"/>
</dbReference>
<dbReference type="Gene3D" id="1.10.150.240">
    <property type="entry name" value="Putative phosphatase, domain 2"/>
    <property type="match status" value="1"/>
</dbReference>
<dbReference type="RefSeq" id="WP_044222393.1">
    <property type="nucleotide sequence ID" value="NZ_JRYR02000001.1"/>
</dbReference>
<keyword evidence="3" id="KW-1185">Reference proteome</keyword>
<name>A0A1S1YXN5_FLAPC</name>
<comment type="similarity">
    <text evidence="1">Belongs to the HAD-like hydrolase superfamily. CbbY/CbbZ/Gph/YieH family.</text>
</comment>
<comment type="caution">
    <text evidence="2">The sequence shown here is derived from an EMBL/GenBank/DDBJ whole genome shotgun (WGS) entry which is preliminary data.</text>
</comment>
<evidence type="ECO:0000256" key="1">
    <source>
        <dbReference type="ARBA" id="ARBA00006171"/>
    </source>
</evidence>
<proteinExistence type="inferred from homology"/>
<dbReference type="InterPro" id="IPR051806">
    <property type="entry name" value="HAD-like_SPP"/>
</dbReference>
<dbReference type="SUPFAM" id="SSF56784">
    <property type="entry name" value="HAD-like"/>
    <property type="match status" value="1"/>
</dbReference>
<evidence type="ECO:0000313" key="3">
    <source>
        <dbReference type="Proteomes" id="UP000179797"/>
    </source>
</evidence>
<dbReference type="InterPro" id="IPR010976">
    <property type="entry name" value="B-phosphoglucomutase_hydrolase"/>
</dbReference>
<evidence type="ECO:0008006" key="4">
    <source>
        <dbReference type="Google" id="ProtNLM"/>
    </source>
</evidence>
<dbReference type="AlphaFoldDB" id="A0A1S1YXN5"/>
<dbReference type="GO" id="GO:0050308">
    <property type="term" value="F:sugar-phosphatase activity"/>
    <property type="evidence" value="ECO:0007669"/>
    <property type="project" value="TreeGrafter"/>
</dbReference>
<dbReference type="NCBIfam" id="TIGR02009">
    <property type="entry name" value="PGMB-YQAB-SF"/>
    <property type="match status" value="1"/>
</dbReference>
<dbReference type="STRING" id="915059.NH26_04990"/>